<organism evidence="1 2">
    <name type="scientific">Trametes sanguinea</name>
    <dbReference type="NCBI Taxonomy" id="158606"/>
    <lineage>
        <taxon>Eukaryota</taxon>
        <taxon>Fungi</taxon>
        <taxon>Dikarya</taxon>
        <taxon>Basidiomycota</taxon>
        <taxon>Agaricomycotina</taxon>
        <taxon>Agaricomycetes</taxon>
        <taxon>Polyporales</taxon>
        <taxon>Polyporaceae</taxon>
        <taxon>Trametes</taxon>
    </lineage>
</organism>
<keyword evidence="2" id="KW-1185">Reference proteome</keyword>
<reference evidence="1" key="1">
    <citation type="submission" date="2022-08" db="EMBL/GenBank/DDBJ databases">
        <title>Genome Sequence of Pycnoporus sanguineus.</title>
        <authorList>
            <person name="Buettner E."/>
        </authorList>
    </citation>
    <scope>NUCLEOTIDE SEQUENCE</scope>
    <source>
        <strain evidence="1">CG-C14</strain>
    </source>
</reference>
<dbReference type="Proteomes" id="UP001144978">
    <property type="component" value="Unassembled WGS sequence"/>
</dbReference>
<accession>A0ACC1PJH9</accession>
<evidence type="ECO:0000313" key="2">
    <source>
        <dbReference type="Proteomes" id="UP001144978"/>
    </source>
</evidence>
<comment type="caution">
    <text evidence="1">The sequence shown here is derived from an EMBL/GenBank/DDBJ whole genome shotgun (WGS) entry which is preliminary data.</text>
</comment>
<sequence>MSRPRRSSKSSPENPPPTGDECALRVLRSMIHTLTKCHTVVAIMSNIGFVLALIGTITYFWTSLPLALGTFASVCLGASLVASAFAIM</sequence>
<gene>
    <name evidence="1" type="ORF">NUW54_g7567</name>
</gene>
<evidence type="ECO:0000313" key="1">
    <source>
        <dbReference type="EMBL" id="KAJ2994341.1"/>
    </source>
</evidence>
<dbReference type="EMBL" id="JANSHE010002193">
    <property type="protein sequence ID" value="KAJ2994341.1"/>
    <property type="molecule type" value="Genomic_DNA"/>
</dbReference>
<name>A0ACC1PJH9_9APHY</name>
<proteinExistence type="predicted"/>
<protein>
    <submittedName>
        <fullName evidence="1">Uncharacterized protein</fullName>
    </submittedName>
</protein>